<gene>
    <name evidence="2" type="ORF">KKP3000_000943</name>
</gene>
<dbReference type="EMBL" id="JBDXSU010000017">
    <property type="protein sequence ID" value="MFB5192148.1"/>
    <property type="molecule type" value="Genomic_DNA"/>
</dbReference>
<reference evidence="2 3" key="1">
    <citation type="journal article" date="2024" name="Int. J. Mol. Sci.">
        <title>Exploration of Alicyclobacillus spp. Genome in Search of Antibiotic Resistance.</title>
        <authorList>
            <person name="Bucka-Kolendo J."/>
            <person name="Kiousi D.E."/>
            <person name="Dekowska A."/>
            <person name="Mikolajczuk-Szczyrba A."/>
            <person name="Karadedos D.M."/>
            <person name="Michael P."/>
            <person name="Galanis A."/>
            <person name="Sokolowska B."/>
        </authorList>
    </citation>
    <scope>NUCLEOTIDE SEQUENCE [LARGE SCALE GENOMIC DNA]</scope>
    <source>
        <strain evidence="2 3">KKP 3000</strain>
    </source>
</reference>
<dbReference type="PANTHER" id="PTHR30363:SF44">
    <property type="entry name" value="AGA OPERON TRANSCRIPTIONAL REPRESSOR-RELATED"/>
    <property type="match status" value="1"/>
</dbReference>
<dbReference type="InterPro" id="IPR050313">
    <property type="entry name" value="Carb_Metab_HTH_regulators"/>
</dbReference>
<keyword evidence="3" id="KW-1185">Reference proteome</keyword>
<proteinExistence type="predicted"/>
<evidence type="ECO:0000313" key="3">
    <source>
        <dbReference type="Proteomes" id="UP001579974"/>
    </source>
</evidence>
<dbReference type="PANTHER" id="PTHR30363">
    <property type="entry name" value="HTH-TYPE TRANSCRIPTIONAL REGULATOR SRLR-RELATED"/>
    <property type="match status" value="1"/>
</dbReference>
<dbReference type="Pfam" id="PF00455">
    <property type="entry name" value="DeoRC"/>
    <property type="match status" value="1"/>
</dbReference>
<name>A0ABV5AIQ2_9BACL</name>
<dbReference type="RefSeq" id="WP_275472799.1">
    <property type="nucleotide sequence ID" value="NZ_CP162940.1"/>
</dbReference>
<organism evidence="2 3">
    <name type="scientific">Alicyclobacillus fastidiosus</name>
    <dbReference type="NCBI Taxonomy" id="392011"/>
    <lineage>
        <taxon>Bacteria</taxon>
        <taxon>Bacillati</taxon>
        <taxon>Bacillota</taxon>
        <taxon>Bacilli</taxon>
        <taxon>Bacillales</taxon>
        <taxon>Alicyclobacillaceae</taxon>
        <taxon>Alicyclobacillus</taxon>
    </lineage>
</organism>
<dbReference type="SMART" id="SM01134">
    <property type="entry name" value="DeoRC"/>
    <property type="match status" value="1"/>
</dbReference>
<evidence type="ECO:0000259" key="1">
    <source>
        <dbReference type="Pfam" id="PF00455"/>
    </source>
</evidence>
<sequence>MKNVAEKSLIAKLAVQHIRPGDRIALDASTTAWQVALELPNVQLTVLTNSLQVAYLLRDREQVEVISTGGILQPKSLSFIGPLAEETMSSFYVNKAFISCEGFHTEYGLSESNPLQAQIKQKMIEIAEEVYLLADHTKIQVRNFVPVAPLSQIDTLITDSQVSHEYVDELRRLNIEVLQASFC</sequence>
<accession>A0ABV5AIQ2</accession>
<comment type="caution">
    <text evidence="2">The sequence shown here is derived from an EMBL/GenBank/DDBJ whole genome shotgun (WGS) entry which is preliminary data.</text>
</comment>
<dbReference type="Proteomes" id="UP001579974">
    <property type="component" value="Unassembled WGS sequence"/>
</dbReference>
<evidence type="ECO:0000313" key="2">
    <source>
        <dbReference type="EMBL" id="MFB5192148.1"/>
    </source>
</evidence>
<dbReference type="InterPro" id="IPR037171">
    <property type="entry name" value="NagB/RpiA_transferase-like"/>
</dbReference>
<dbReference type="SUPFAM" id="SSF100950">
    <property type="entry name" value="NagB/RpiA/CoA transferase-like"/>
    <property type="match status" value="1"/>
</dbReference>
<dbReference type="InterPro" id="IPR014036">
    <property type="entry name" value="DeoR-like_C"/>
</dbReference>
<protein>
    <submittedName>
        <fullName evidence="2">DeoR/GlpR transcriptional regulator</fullName>
    </submittedName>
</protein>
<feature type="domain" description="DeoR-like transcriptional repressor C-terminal sensor" evidence="1">
    <location>
        <begin position="3"/>
        <end position="160"/>
    </location>
</feature>